<reference evidence="2 3" key="1">
    <citation type="submission" date="2016-07" db="EMBL/GenBank/DDBJ databases">
        <title>Pervasive Adenine N6-methylation of Active Genes in Fungi.</title>
        <authorList>
            <consortium name="DOE Joint Genome Institute"/>
            <person name="Mondo S.J."/>
            <person name="Dannebaum R.O."/>
            <person name="Kuo R.C."/>
            <person name="Labutti K."/>
            <person name="Haridas S."/>
            <person name="Kuo A."/>
            <person name="Salamov A."/>
            <person name="Ahrendt S.R."/>
            <person name="Lipzen A."/>
            <person name="Sullivan W."/>
            <person name="Andreopoulos W.B."/>
            <person name="Clum A."/>
            <person name="Lindquist E."/>
            <person name="Daum C."/>
            <person name="Ramamoorthy G.K."/>
            <person name="Gryganskyi A."/>
            <person name="Culley D."/>
            <person name="Magnuson J.K."/>
            <person name="James T.Y."/>
            <person name="O'Malley M.A."/>
            <person name="Stajich J.E."/>
            <person name="Spatafora J.W."/>
            <person name="Visel A."/>
            <person name="Grigoriev I.V."/>
        </authorList>
    </citation>
    <scope>NUCLEOTIDE SEQUENCE [LARGE SCALE GENOMIC DNA]</scope>
    <source>
        <strain evidence="2 3">JEL800</strain>
    </source>
</reference>
<dbReference type="AlphaFoldDB" id="A0A1Y2CP84"/>
<evidence type="ECO:0000313" key="2">
    <source>
        <dbReference type="EMBL" id="ORY48135.1"/>
    </source>
</evidence>
<keyword evidence="1" id="KW-0472">Membrane</keyword>
<name>A0A1Y2CP84_9FUNG</name>
<feature type="transmembrane region" description="Helical" evidence="1">
    <location>
        <begin position="326"/>
        <end position="343"/>
    </location>
</feature>
<accession>A0A1Y2CP84</accession>
<proteinExistence type="predicted"/>
<dbReference type="OrthoDB" id="68012at2759"/>
<organism evidence="2 3">
    <name type="scientific">Rhizoclosmatium globosum</name>
    <dbReference type="NCBI Taxonomy" id="329046"/>
    <lineage>
        <taxon>Eukaryota</taxon>
        <taxon>Fungi</taxon>
        <taxon>Fungi incertae sedis</taxon>
        <taxon>Chytridiomycota</taxon>
        <taxon>Chytridiomycota incertae sedis</taxon>
        <taxon>Chytridiomycetes</taxon>
        <taxon>Chytridiales</taxon>
        <taxon>Chytriomycetaceae</taxon>
        <taxon>Rhizoclosmatium</taxon>
    </lineage>
</organism>
<comment type="caution">
    <text evidence="2">The sequence shown here is derived from an EMBL/GenBank/DDBJ whole genome shotgun (WGS) entry which is preliminary data.</text>
</comment>
<gene>
    <name evidence="2" type="ORF">BCR33DRAFT_714558</name>
</gene>
<evidence type="ECO:0000256" key="1">
    <source>
        <dbReference type="SAM" id="Phobius"/>
    </source>
</evidence>
<feature type="transmembrane region" description="Helical" evidence="1">
    <location>
        <begin position="283"/>
        <end position="306"/>
    </location>
</feature>
<dbReference type="EMBL" id="MCGO01000012">
    <property type="protein sequence ID" value="ORY48135.1"/>
    <property type="molecule type" value="Genomic_DNA"/>
</dbReference>
<protein>
    <submittedName>
        <fullName evidence="2">Uncharacterized protein</fullName>
    </submittedName>
</protein>
<keyword evidence="1" id="KW-0812">Transmembrane</keyword>
<feature type="transmembrane region" description="Helical" evidence="1">
    <location>
        <begin position="468"/>
        <end position="489"/>
    </location>
</feature>
<feature type="transmembrane region" description="Helical" evidence="1">
    <location>
        <begin position="426"/>
        <end position="447"/>
    </location>
</feature>
<feature type="transmembrane region" description="Helical" evidence="1">
    <location>
        <begin position="355"/>
        <end position="378"/>
    </location>
</feature>
<sequence length="671" mass="74532">MESVRAGTARDPVVLFRAREDSVTEEEAQQERTILGKIAHIVAVLFTEVTRGVTYVLFYALAFSSYARSSDFLNDLMGVNIAAANAHRSILPHIQFDKIAAAYGFPIDPVVFEIDGAVSVQLRLTADTNTLNNLPGTVSGSTNYWAGLGTSLVGVKGAAGYAKFCANAVNTTYTLSAASTVVQAKSNLPGQEVFAWSGYANAPSTVKAVTRVVNLNAIPDGTGNCTYSMKMLAQEAFELWEPGMATFNVYELNLVADKNGKWIFLPAEGQFNWFFYRKARTDIIAMAAVSQVWSLALMAAGVLWRTREGTTDRLSVYIDLDAMACRYYNSLIVNAIEVYIVFVDRYVIFRTFINIMGGFFFVILAVHKVIALVTYAFAFGVKVSLDARHQHQQHLHGSTATNVNHDRSPNSWLALVKETFRPNPELILVAVVVAPKYFYAGFFGGATKWGPITMANVSAMGSCLGANLLMWNLLCCAMTITPIGIVYVICDYGKSLENSWVRHRLPGRCYSGYRDLVSKKSGKIIMKEYSENRLISIVEGLLSLFYTVVMEKRNPAKTELLYNVRIQELVQDSVFSEVECVRACLFIETIEKLHVASSDTSNLILRWKDGQYIHRDNLRELCYKKMQLGPSVPILNELDQTIKADKDGKDESQPFLKYDVVKTRESGADSV</sequence>
<evidence type="ECO:0000313" key="3">
    <source>
        <dbReference type="Proteomes" id="UP000193642"/>
    </source>
</evidence>
<dbReference type="Proteomes" id="UP000193642">
    <property type="component" value="Unassembled WGS sequence"/>
</dbReference>
<keyword evidence="3" id="KW-1185">Reference proteome</keyword>
<keyword evidence="1" id="KW-1133">Transmembrane helix</keyword>